<dbReference type="Pfam" id="PF13445">
    <property type="entry name" value="zf-RING_UBOX"/>
    <property type="match status" value="1"/>
</dbReference>
<dbReference type="InParanoid" id="B9SNN5"/>
<dbReference type="GO" id="GO:0016567">
    <property type="term" value="P:protein ubiquitination"/>
    <property type="evidence" value="ECO:0007669"/>
    <property type="project" value="UniProtKB-UniPathway"/>
</dbReference>
<evidence type="ECO:0000256" key="2">
    <source>
        <dbReference type="ARBA" id="ARBA00004308"/>
    </source>
</evidence>
<evidence type="ECO:0000313" key="15">
    <source>
        <dbReference type="Proteomes" id="UP000008311"/>
    </source>
</evidence>
<sequence>MEPRFFEHDMHFDAEEDLTVKQKWKSVSAATGLSEDDDDCFSCNICLDSANDPVVTLCGHLYCWPCIYKWLQVKRTSSDVDEQQQQPSCPVCKANISSNSMVPLYGRGTSQSNSETKKGSVDAAIPRRPPPAMNTSITNTSQLSQQLHPNFFQSHSQSQPQSFHHQRYFTDRYGGYGALASTNLGAAAMTQIFSPMIGMFGELIFSRTFGTSNTSLFAYSYPNSNSLMGSYNSPRMRRQEMQLEQSLNRVTIFLLCCIILCLLLF</sequence>
<gene>
    <name evidence="14" type="ORF">RCOM_1010170</name>
</gene>
<dbReference type="GO" id="GO:0005789">
    <property type="term" value="C:endoplasmic reticulum membrane"/>
    <property type="evidence" value="ECO:0007669"/>
    <property type="project" value="UniProtKB-SubCell"/>
</dbReference>
<evidence type="ECO:0000256" key="6">
    <source>
        <dbReference type="ARBA" id="ARBA00022771"/>
    </source>
</evidence>
<keyword evidence="11" id="KW-1133">Transmembrane helix</keyword>
<dbReference type="GO" id="GO:0036503">
    <property type="term" value="P:ERAD pathway"/>
    <property type="evidence" value="ECO:0000318"/>
    <property type="project" value="GO_Central"/>
</dbReference>
<dbReference type="GO" id="GO:0061630">
    <property type="term" value="F:ubiquitin protein ligase activity"/>
    <property type="evidence" value="ECO:0000318"/>
    <property type="project" value="GO_Central"/>
</dbReference>
<dbReference type="EC" id="2.3.2.27" evidence="11"/>
<evidence type="ECO:0000256" key="3">
    <source>
        <dbReference type="ARBA" id="ARBA00004906"/>
    </source>
</evidence>
<dbReference type="UniPathway" id="UPA00143"/>
<dbReference type="SUPFAM" id="SSF57850">
    <property type="entry name" value="RING/U-box"/>
    <property type="match status" value="1"/>
</dbReference>
<comment type="pathway">
    <text evidence="3 11">Protein modification; protein ubiquitination.</text>
</comment>
<dbReference type="GO" id="GO:0008270">
    <property type="term" value="F:zinc ion binding"/>
    <property type="evidence" value="ECO:0007669"/>
    <property type="project" value="UniProtKB-KW"/>
</dbReference>
<feature type="domain" description="RING-type" evidence="13">
    <location>
        <begin position="43"/>
        <end position="93"/>
    </location>
</feature>
<dbReference type="OrthoDB" id="6270329at2759"/>
<dbReference type="GO" id="GO:0044390">
    <property type="term" value="F:ubiquitin-like protein conjugating enzyme binding"/>
    <property type="evidence" value="ECO:0000318"/>
    <property type="project" value="GO_Central"/>
</dbReference>
<evidence type="ECO:0000256" key="1">
    <source>
        <dbReference type="ARBA" id="ARBA00000900"/>
    </source>
</evidence>
<name>B9SNN5_RICCO</name>
<accession>B9SNN5</accession>
<dbReference type="CDD" id="cd16745">
    <property type="entry name" value="RING-HC_AtRMA-like"/>
    <property type="match status" value="1"/>
</dbReference>
<reference evidence="15" key="1">
    <citation type="journal article" date="2010" name="Nat. Biotechnol.">
        <title>Draft genome sequence of the oilseed species Ricinus communis.</title>
        <authorList>
            <person name="Chan A.P."/>
            <person name="Crabtree J."/>
            <person name="Zhao Q."/>
            <person name="Lorenzi H."/>
            <person name="Orvis J."/>
            <person name="Puiu D."/>
            <person name="Melake-Berhan A."/>
            <person name="Jones K.M."/>
            <person name="Redman J."/>
            <person name="Chen G."/>
            <person name="Cahoon E.B."/>
            <person name="Gedil M."/>
            <person name="Stanke M."/>
            <person name="Haas B.J."/>
            <person name="Wortman J.R."/>
            <person name="Fraser-Liggett C.M."/>
            <person name="Ravel J."/>
            <person name="Rabinowicz P.D."/>
        </authorList>
    </citation>
    <scope>NUCLEOTIDE SEQUENCE [LARGE SCALE GENOMIC DNA]</scope>
    <source>
        <strain evidence="15">cv. Hale</strain>
    </source>
</reference>
<comment type="subcellular location">
    <subcellularLocation>
        <location evidence="2">Endomembrane system</location>
    </subcellularLocation>
    <subcellularLocation>
        <location evidence="11">Endoplasmic reticulum membrane</location>
        <topology evidence="11">Single-pass type IV membrane protein</topology>
    </subcellularLocation>
</comment>
<evidence type="ECO:0000256" key="12">
    <source>
        <dbReference type="SAM" id="MobiDB-lite"/>
    </source>
</evidence>
<dbReference type="EMBL" id="EQ974050">
    <property type="protein sequence ID" value="EEF34780.1"/>
    <property type="molecule type" value="Genomic_DNA"/>
</dbReference>
<dbReference type="PROSITE" id="PS00518">
    <property type="entry name" value="ZF_RING_1"/>
    <property type="match status" value="1"/>
</dbReference>
<keyword evidence="11" id="KW-0812">Transmembrane</keyword>
<comment type="function">
    <text evidence="11">E3 ubiquitin-protein ligase.</text>
</comment>
<dbReference type="Gene3D" id="3.30.40.10">
    <property type="entry name" value="Zinc/RING finger domain, C3HC4 (zinc finger)"/>
    <property type="match status" value="1"/>
</dbReference>
<comment type="catalytic activity">
    <reaction evidence="1 11">
        <text>S-ubiquitinyl-[E2 ubiquitin-conjugating enzyme]-L-cysteine + [acceptor protein]-L-lysine = [E2 ubiquitin-conjugating enzyme]-L-cysteine + N(6)-ubiquitinyl-[acceptor protein]-L-lysine.</text>
        <dbReference type="EC" id="2.3.2.27"/>
    </reaction>
</comment>
<evidence type="ECO:0000256" key="11">
    <source>
        <dbReference type="RuleBase" id="RU369090"/>
    </source>
</evidence>
<dbReference type="SMART" id="SM00184">
    <property type="entry name" value="RING"/>
    <property type="match status" value="1"/>
</dbReference>
<dbReference type="eggNOG" id="KOG0823">
    <property type="taxonomic scope" value="Eukaryota"/>
</dbReference>
<dbReference type="AlphaFoldDB" id="B9SNN5"/>
<dbReference type="Proteomes" id="UP000008311">
    <property type="component" value="Unassembled WGS sequence"/>
</dbReference>
<dbReference type="InterPro" id="IPR013083">
    <property type="entry name" value="Znf_RING/FYVE/PHD"/>
</dbReference>
<dbReference type="OMA" id="YKWLQVK"/>
<dbReference type="InterPro" id="IPR001841">
    <property type="entry name" value="Znf_RING"/>
</dbReference>
<evidence type="ECO:0000256" key="4">
    <source>
        <dbReference type="ARBA" id="ARBA00022679"/>
    </source>
</evidence>
<evidence type="ECO:0000256" key="9">
    <source>
        <dbReference type="ARBA" id="ARBA00023136"/>
    </source>
</evidence>
<dbReference type="InterPro" id="IPR017907">
    <property type="entry name" value="Znf_RING_CS"/>
</dbReference>
<keyword evidence="7 11" id="KW-0833">Ubl conjugation pathway</keyword>
<organism evidence="14 15">
    <name type="scientific">Ricinus communis</name>
    <name type="common">Castor bean</name>
    <dbReference type="NCBI Taxonomy" id="3988"/>
    <lineage>
        <taxon>Eukaryota</taxon>
        <taxon>Viridiplantae</taxon>
        <taxon>Streptophyta</taxon>
        <taxon>Embryophyta</taxon>
        <taxon>Tracheophyta</taxon>
        <taxon>Spermatophyta</taxon>
        <taxon>Magnoliopsida</taxon>
        <taxon>eudicotyledons</taxon>
        <taxon>Gunneridae</taxon>
        <taxon>Pentapetalae</taxon>
        <taxon>rosids</taxon>
        <taxon>fabids</taxon>
        <taxon>Malpighiales</taxon>
        <taxon>Euphorbiaceae</taxon>
        <taxon>Acalyphoideae</taxon>
        <taxon>Acalypheae</taxon>
        <taxon>Ricinus</taxon>
    </lineage>
</organism>
<proteinExistence type="predicted"/>
<evidence type="ECO:0000259" key="13">
    <source>
        <dbReference type="PROSITE" id="PS50089"/>
    </source>
</evidence>
<dbReference type="FunCoup" id="B9SNN5">
    <property type="interactions" value="48"/>
</dbReference>
<dbReference type="KEGG" id="rcu:8289576"/>
<evidence type="ECO:0000313" key="14">
    <source>
        <dbReference type="EMBL" id="EEF34780.1"/>
    </source>
</evidence>
<keyword evidence="4 11" id="KW-0808">Transferase</keyword>
<dbReference type="PANTHER" id="PTHR12313">
    <property type="entry name" value="E3 UBIQUITIN-PROTEIN LIGASE RNF5-RELATED"/>
    <property type="match status" value="1"/>
</dbReference>
<evidence type="ECO:0000256" key="8">
    <source>
        <dbReference type="ARBA" id="ARBA00022833"/>
    </source>
</evidence>
<comment type="domain">
    <text evidence="11">The RING-type zinc finger domain is responsible for E3 ligase activity.</text>
</comment>
<keyword evidence="6 10" id="KW-0863">Zinc-finger</keyword>
<protein>
    <recommendedName>
        <fullName evidence="11">E3 ubiquitin-protein ligase RMA</fullName>
        <ecNumber evidence="11">2.3.2.27</ecNumber>
    </recommendedName>
    <alternativeName>
        <fullName evidence="11">Protein RING membrane-anchor</fullName>
    </alternativeName>
    <alternativeName>
        <fullName evidence="11">RING-type E3 ubiquitin transferase RMA</fullName>
    </alternativeName>
</protein>
<feature type="transmembrane region" description="Helical" evidence="11">
    <location>
        <begin position="246"/>
        <end position="264"/>
    </location>
</feature>
<evidence type="ECO:0000256" key="5">
    <source>
        <dbReference type="ARBA" id="ARBA00022723"/>
    </source>
</evidence>
<feature type="region of interest" description="Disordered" evidence="12">
    <location>
        <begin position="106"/>
        <end position="132"/>
    </location>
</feature>
<dbReference type="PROSITE" id="PS50089">
    <property type="entry name" value="ZF_RING_2"/>
    <property type="match status" value="1"/>
</dbReference>
<evidence type="ECO:0000256" key="10">
    <source>
        <dbReference type="PROSITE-ProRule" id="PRU00175"/>
    </source>
</evidence>
<evidence type="ECO:0000256" key="7">
    <source>
        <dbReference type="ARBA" id="ARBA00022786"/>
    </source>
</evidence>
<keyword evidence="5 11" id="KW-0479">Metal-binding</keyword>
<dbReference type="STRING" id="3988.B9SNN5"/>
<keyword evidence="9 11" id="KW-0472">Membrane</keyword>
<dbReference type="GO" id="GO:0006511">
    <property type="term" value="P:ubiquitin-dependent protein catabolic process"/>
    <property type="evidence" value="ECO:0000318"/>
    <property type="project" value="GO_Central"/>
</dbReference>
<keyword evidence="11" id="KW-0256">Endoplasmic reticulum</keyword>
<keyword evidence="8 11" id="KW-0862">Zinc</keyword>
<dbReference type="InterPro" id="IPR027370">
    <property type="entry name" value="Znf-RING_euk"/>
</dbReference>
<keyword evidence="15" id="KW-1185">Reference proteome</keyword>
<dbReference type="InterPro" id="IPR045103">
    <property type="entry name" value="RNF5/RNF185-like"/>
</dbReference>